<proteinExistence type="predicted"/>
<accession>A0A520XG18</accession>
<feature type="signal peptide" evidence="1">
    <location>
        <begin position="1"/>
        <end position="23"/>
    </location>
</feature>
<reference evidence="2 3" key="1">
    <citation type="submission" date="2019-01" db="EMBL/GenBank/DDBJ databases">
        <title>Insights into ecological role of a new deltaproteobacterial order Candidatus Sinidesulfobacterales (Sva0485) by metagenomics and metatranscriptomics.</title>
        <authorList>
            <person name="Tan S."/>
            <person name="Liu J."/>
            <person name="Fang Y."/>
            <person name="Hedlund B."/>
            <person name="Lian Z.-H."/>
            <person name="Huang L.-Y."/>
            <person name="Li J.-T."/>
            <person name="Huang L.-N."/>
            <person name="Li W.-J."/>
            <person name="Jiang H.-C."/>
            <person name="Dong H.-L."/>
            <person name="Shu W.-S."/>
        </authorList>
    </citation>
    <scope>NUCLEOTIDE SEQUENCE [LARGE SCALE GENOMIC DNA]</scope>
    <source>
        <strain evidence="2">AP4</strain>
    </source>
</reference>
<organism evidence="2 3">
    <name type="scientific">Candidatus Acidulodesulfobacterium acidiphilum</name>
    <dbReference type="NCBI Taxonomy" id="2597224"/>
    <lineage>
        <taxon>Bacteria</taxon>
        <taxon>Deltaproteobacteria</taxon>
        <taxon>Candidatus Acidulodesulfobacterales</taxon>
        <taxon>Candidatus Acidulodesulfobacterium</taxon>
    </lineage>
</organism>
<dbReference type="EMBL" id="SHMQ01000002">
    <property type="protein sequence ID" value="RZV40142.1"/>
    <property type="molecule type" value="Genomic_DNA"/>
</dbReference>
<keyword evidence="1" id="KW-0732">Signal</keyword>
<evidence type="ECO:0000313" key="3">
    <source>
        <dbReference type="Proteomes" id="UP000322454"/>
    </source>
</evidence>
<gene>
    <name evidence="2" type="ORF">EVJ48_01245</name>
</gene>
<dbReference type="AlphaFoldDB" id="A0A520XG18"/>
<evidence type="ECO:0000313" key="2">
    <source>
        <dbReference type="EMBL" id="RZV40142.1"/>
    </source>
</evidence>
<dbReference type="Proteomes" id="UP000322454">
    <property type="component" value="Unassembled WGS sequence"/>
</dbReference>
<name>A0A520XG18_9DELT</name>
<protein>
    <submittedName>
        <fullName evidence="2">Uncharacterized protein</fullName>
    </submittedName>
</protein>
<evidence type="ECO:0000256" key="1">
    <source>
        <dbReference type="SAM" id="SignalP"/>
    </source>
</evidence>
<feature type="chain" id="PRO_5021852554" evidence="1">
    <location>
        <begin position="24"/>
        <end position="182"/>
    </location>
</feature>
<sequence>MKKIFFFTVLVLSFISMISLAHADVYSNLQKLDEAAYIAGKSIYKKKTDLTTTQSYQVCKIFMLKYNKKLAEGNGNPNYKLFLHYMSPAEVTYCWAGYIKTKSLFKIDEISYLLGKRLYNQNPDLSTRRSYIDCENDSVAYNKSLEAKVGNPNYKVFLDFITPAEYTYCWVGYLDAAGAGNK</sequence>
<comment type="caution">
    <text evidence="2">The sequence shown here is derived from an EMBL/GenBank/DDBJ whole genome shotgun (WGS) entry which is preliminary data.</text>
</comment>